<dbReference type="InterPro" id="IPR027417">
    <property type="entry name" value="P-loop_NTPase"/>
</dbReference>
<keyword evidence="5" id="KW-1185">Reference proteome</keyword>
<dbReference type="Gene3D" id="3.40.50.300">
    <property type="entry name" value="P-loop containing nucleotide triphosphate hydrolases"/>
    <property type="match status" value="1"/>
</dbReference>
<protein>
    <submittedName>
        <fullName evidence="4">Predicted protein</fullName>
    </submittedName>
</protein>
<dbReference type="EMBL" id="GG738875">
    <property type="protein sequence ID" value="EFC43191.1"/>
    <property type="molecule type" value="Genomic_DNA"/>
</dbReference>
<proteinExistence type="inferred from homology"/>
<keyword evidence="2" id="KW-0067">ATP-binding</keyword>
<dbReference type="RefSeq" id="XP_002675935.1">
    <property type="nucleotide sequence ID" value="XM_002675889.1"/>
</dbReference>
<gene>
    <name evidence="4" type="ORF">NAEGRDRAFT_34546</name>
</gene>
<dbReference type="InParanoid" id="D2VJ00"/>
<dbReference type="Pfam" id="PF08433">
    <property type="entry name" value="KTI12"/>
    <property type="match status" value="1"/>
</dbReference>
<dbReference type="KEGG" id="ngr:NAEGRDRAFT_34546"/>
<reference evidence="4 5" key="1">
    <citation type="journal article" date="2010" name="Cell">
        <title>The genome of Naegleria gruberi illuminates early eukaryotic versatility.</title>
        <authorList>
            <person name="Fritz-Laylin L.K."/>
            <person name="Prochnik S.E."/>
            <person name="Ginger M.L."/>
            <person name="Dacks J.B."/>
            <person name="Carpenter M.L."/>
            <person name="Field M.C."/>
            <person name="Kuo A."/>
            <person name="Paredez A."/>
            <person name="Chapman J."/>
            <person name="Pham J."/>
            <person name="Shu S."/>
            <person name="Neupane R."/>
            <person name="Cipriano M."/>
            <person name="Mancuso J."/>
            <person name="Tu H."/>
            <person name="Salamov A."/>
            <person name="Lindquist E."/>
            <person name="Shapiro H."/>
            <person name="Lucas S."/>
            <person name="Grigoriev I.V."/>
            <person name="Cande W.Z."/>
            <person name="Fulton C."/>
            <person name="Rokhsar D.S."/>
            <person name="Dawson S.C."/>
        </authorList>
    </citation>
    <scope>NUCLEOTIDE SEQUENCE [LARGE SCALE GENOMIC DNA]</scope>
    <source>
        <strain evidence="4 5">NEG-M</strain>
    </source>
</reference>
<dbReference type="GeneID" id="8853251"/>
<evidence type="ECO:0000313" key="5">
    <source>
        <dbReference type="Proteomes" id="UP000006671"/>
    </source>
</evidence>
<dbReference type="SUPFAM" id="SSF52540">
    <property type="entry name" value="P-loop containing nucleoside triphosphate hydrolases"/>
    <property type="match status" value="1"/>
</dbReference>
<dbReference type="GO" id="GO:0005524">
    <property type="term" value="F:ATP binding"/>
    <property type="evidence" value="ECO:0007669"/>
    <property type="project" value="UniProtKB-KW"/>
</dbReference>
<keyword evidence="1" id="KW-0547">Nucleotide-binding</keyword>
<dbReference type="OMA" id="THSRWDK"/>
<dbReference type="OrthoDB" id="9972657at2759"/>
<name>D2VJ00_NAEGR</name>
<evidence type="ECO:0000256" key="3">
    <source>
        <dbReference type="ARBA" id="ARBA00025768"/>
    </source>
</evidence>
<organism evidence="5">
    <name type="scientific">Naegleria gruberi</name>
    <name type="common">Amoeba</name>
    <dbReference type="NCBI Taxonomy" id="5762"/>
    <lineage>
        <taxon>Eukaryota</taxon>
        <taxon>Discoba</taxon>
        <taxon>Heterolobosea</taxon>
        <taxon>Tetramitia</taxon>
        <taxon>Eutetramitia</taxon>
        <taxon>Vahlkampfiidae</taxon>
        <taxon>Naegleria</taxon>
    </lineage>
</organism>
<evidence type="ECO:0000313" key="4">
    <source>
        <dbReference type="EMBL" id="EFC43191.1"/>
    </source>
</evidence>
<dbReference type="AlphaFoldDB" id="D2VJ00"/>
<comment type="similarity">
    <text evidence="3">Belongs to the KTI12 family.</text>
</comment>
<dbReference type="STRING" id="5762.D2VJ00"/>
<sequence length="287" mass="33096">MPLIMLVGIPCSGKSSRADEIANHFKTSKDLKGQVIIVRDEELVTDIHQAYKDSFNEKQMRGKVKAAVERALTKDDVVIVDSLNYIKGFRYELYCIARSLRTPHCVVYCDVNLNEHSFIWNKDKLSSKYQEDFLTGMLQRMEVPSEKSRWDCPLFRLTPDQKTPLEEIEDEMLRPKKTIKPNTATLPIHLSENTLMYELDKITTEIVQLLVDSKSLHMPGEEITLPTSYALSKEQITKHKLKLPGISVGMQQLRKLRTQFVKMCQMHPPETKQKIVTGFVDYLNEHA</sequence>
<accession>D2VJ00</accession>
<dbReference type="FunCoup" id="D2VJ00">
    <property type="interactions" value="270"/>
</dbReference>
<evidence type="ECO:0000256" key="2">
    <source>
        <dbReference type="ARBA" id="ARBA00022840"/>
    </source>
</evidence>
<dbReference type="eggNOG" id="KOG3062">
    <property type="taxonomic scope" value="Eukaryota"/>
</dbReference>
<dbReference type="InterPro" id="IPR013641">
    <property type="entry name" value="KTI12/PSTK"/>
</dbReference>
<dbReference type="PANTHER" id="PTHR12435">
    <property type="match status" value="1"/>
</dbReference>
<dbReference type="Proteomes" id="UP000006671">
    <property type="component" value="Unassembled WGS sequence"/>
</dbReference>
<dbReference type="VEuPathDB" id="AmoebaDB:NAEGRDRAFT_34546"/>
<evidence type="ECO:0000256" key="1">
    <source>
        <dbReference type="ARBA" id="ARBA00022741"/>
    </source>
</evidence>